<evidence type="ECO:0000313" key="2">
    <source>
        <dbReference type="Proteomes" id="UP001159363"/>
    </source>
</evidence>
<reference evidence="1 2" key="1">
    <citation type="submission" date="2023-02" db="EMBL/GenBank/DDBJ databases">
        <title>LHISI_Scaffold_Assembly.</title>
        <authorList>
            <person name="Stuart O.P."/>
            <person name="Cleave R."/>
            <person name="Magrath M.J.L."/>
            <person name="Mikheyev A.S."/>
        </authorList>
    </citation>
    <scope>NUCLEOTIDE SEQUENCE [LARGE SCALE GENOMIC DNA]</scope>
    <source>
        <strain evidence="1">Daus_M_001</strain>
        <tissue evidence="1">Leg muscle</tissue>
    </source>
</reference>
<proteinExistence type="predicted"/>
<comment type="caution">
    <text evidence="1">The sequence shown here is derived from an EMBL/GenBank/DDBJ whole genome shotgun (WGS) entry which is preliminary data.</text>
</comment>
<gene>
    <name evidence="1" type="ORF">PR048_028270</name>
</gene>
<evidence type="ECO:0000313" key="1">
    <source>
        <dbReference type="EMBL" id="KAJ8871930.1"/>
    </source>
</evidence>
<sequence>MPYYPVADDVFPSSTYLMKAYPYRDLPADKRIFNYRVSRAEVVLALCVLHNFLVQRAGQRYLCQGSVDGDTHDVQPGEWRDEAAPTSAWFSLQRRGFLIPARSKGGAD</sequence>
<keyword evidence="2" id="KW-1185">Reference proteome</keyword>
<dbReference type="EMBL" id="JARBHB010000012">
    <property type="protein sequence ID" value="KAJ8871930.1"/>
    <property type="molecule type" value="Genomic_DNA"/>
</dbReference>
<organism evidence="1 2">
    <name type="scientific">Dryococelus australis</name>
    <dbReference type="NCBI Taxonomy" id="614101"/>
    <lineage>
        <taxon>Eukaryota</taxon>
        <taxon>Metazoa</taxon>
        <taxon>Ecdysozoa</taxon>
        <taxon>Arthropoda</taxon>
        <taxon>Hexapoda</taxon>
        <taxon>Insecta</taxon>
        <taxon>Pterygota</taxon>
        <taxon>Neoptera</taxon>
        <taxon>Polyneoptera</taxon>
        <taxon>Phasmatodea</taxon>
        <taxon>Verophasmatodea</taxon>
        <taxon>Anareolatae</taxon>
        <taxon>Phasmatidae</taxon>
        <taxon>Eurycanthinae</taxon>
        <taxon>Dryococelus</taxon>
    </lineage>
</organism>
<protein>
    <recommendedName>
        <fullName evidence="3">Nuclease HARBI1</fullName>
    </recommendedName>
</protein>
<evidence type="ECO:0008006" key="3">
    <source>
        <dbReference type="Google" id="ProtNLM"/>
    </source>
</evidence>
<name>A0ABQ9GIT9_9NEOP</name>
<accession>A0ABQ9GIT9</accession>
<dbReference type="Proteomes" id="UP001159363">
    <property type="component" value="Chromosome 11"/>
</dbReference>